<gene>
    <name evidence="2" type="ORF">SAMN02745181_0170</name>
</gene>
<dbReference type="AlphaFoldDB" id="A0A1M6BCH8"/>
<accession>A0A1M6BCH8</accession>
<protein>
    <submittedName>
        <fullName evidence="2">Uncharacterized protein</fullName>
    </submittedName>
</protein>
<dbReference type="Gene3D" id="2.30.30.700">
    <property type="entry name" value="SLA1 homology domain 1"/>
    <property type="match status" value="1"/>
</dbReference>
<organism evidence="2 3">
    <name type="scientific">Rubritalea squalenifaciens DSM 18772</name>
    <dbReference type="NCBI Taxonomy" id="1123071"/>
    <lineage>
        <taxon>Bacteria</taxon>
        <taxon>Pseudomonadati</taxon>
        <taxon>Verrucomicrobiota</taxon>
        <taxon>Verrucomicrobiia</taxon>
        <taxon>Verrucomicrobiales</taxon>
        <taxon>Rubritaleaceae</taxon>
        <taxon>Rubritalea</taxon>
    </lineage>
</organism>
<dbReference type="Proteomes" id="UP000184510">
    <property type="component" value="Unassembled WGS sequence"/>
</dbReference>
<reference evidence="2 3" key="1">
    <citation type="submission" date="2016-11" db="EMBL/GenBank/DDBJ databases">
        <authorList>
            <person name="Jaros S."/>
            <person name="Januszkiewicz K."/>
            <person name="Wedrychowicz H."/>
        </authorList>
    </citation>
    <scope>NUCLEOTIDE SEQUENCE [LARGE SCALE GENOMIC DNA]</scope>
    <source>
        <strain evidence="2 3">DSM 18772</strain>
    </source>
</reference>
<dbReference type="EMBL" id="FQYR01000002">
    <property type="protein sequence ID" value="SHI46153.1"/>
    <property type="molecule type" value="Genomic_DNA"/>
</dbReference>
<feature type="region of interest" description="Disordered" evidence="1">
    <location>
        <begin position="149"/>
        <end position="169"/>
    </location>
</feature>
<evidence type="ECO:0000313" key="3">
    <source>
        <dbReference type="Proteomes" id="UP000184510"/>
    </source>
</evidence>
<evidence type="ECO:0000256" key="1">
    <source>
        <dbReference type="SAM" id="MobiDB-lite"/>
    </source>
</evidence>
<dbReference type="InParanoid" id="A0A1M6BCH8"/>
<name>A0A1M6BCH8_9BACT</name>
<keyword evidence="3" id="KW-1185">Reference proteome</keyword>
<proteinExistence type="predicted"/>
<sequence>MASVAAFKKFKRKGVMVYLPRKAKDRYDYISPVTYRALESPEAGNTYPFAVACSPNQYEVFGIYSNKVLSDESALRKAAGGLKEKMEAHNPDAQPKGEIFMRLKDSSNYYKGTFKKATDKAIIVTIGGKERSYPLNVLTKGCGDFANSLKSSSGSEESTDTQEGSDKELAVEDWASAKGDKTISGKFVSLVGDKLTIEKSDGKTLSFDIKFLSEESQKRAKELAQ</sequence>
<evidence type="ECO:0000313" key="2">
    <source>
        <dbReference type="EMBL" id="SHI46153.1"/>
    </source>
</evidence>
<dbReference type="STRING" id="1123071.SAMN02745181_0170"/>